<gene>
    <name evidence="4" type="ORF">ACHAXA_000556</name>
</gene>
<dbReference type="EMBL" id="JALLPB020000001">
    <property type="protein sequence ID" value="KAL3827683.1"/>
    <property type="molecule type" value="Genomic_DNA"/>
</dbReference>
<dbReference type="AlphaFoldDB" id="A0ABD3STW9"/>
<keyword evidence="2" id="KW-0560">Oxidoreductase</keyword>
<comment type="similarity">
    <text evidence="1 3">Belongs to the short-chain dehydrogenases/reductases (SDR) family.</text>
</comment>
<name>A0ABD3STW9_9STRA</name>
<dbReference type="SUPFAM" id="SSF51735">
    <property type="entry name" value="NAD(P)-binding Rossmann-fold domains"/>
    <property type="match status" value="1"/>
</dbReference>
<comment type="caution">
    <text evidence="4">The sequence shown here is derived from an EMBL/GenBank/DDBJ whole genome shotgun (WGS) entry which is preliminary data.</text>
</comment>
<evidence type="ECO:0000256" key="1">
    <source>
        <dbReference type="ARBA" id="ARBA00006484"/>
    </source>
</evidence>
<evidence type="ECO:0000256" key="3">
    <source>
        <dbReference type="RuleBase" id="RU000363"/>
    </source>
</evidence>
<protein>
    <submittedName>
        <fullName evidence="4">Uncharacterized protein</fullName>
    </submittedName>
</protein>
<proteinExistence type="inferred from homology"/>
<dbReference type="PANTHER" id="PTHR43008:SF7">
    <property type="entry name" value="SHORT CHAIN DEHYDROGENASE_REDUCTASE (AFU_ORTHOLOGUE AFUA_2G00830)"/>
    <property type="match status" value="1"/>
</dbReference>
<dbReference type="Pfam" id="PF00106">
    <property type="entry name" value="adh_short"/>
    <property type="match status" value="1"/>
</dbReference>
<dbReference type="Proteomes" id="UP001530377">
    <property type="component" value="Unassembled WGS sequence"/>
</dbReference>
<accession>A0ABD3STW9</accession>
<sequence>MGTAASHTGRRRLCSATCPTPTPCPTSPLVIEAHGPPVFLANNAGISRSPGGAAIDGSADVYRRTMEVNFMGAVNGVRAFLPAMIASGNESVIVNTGSKQGITKPPGNVAYNASKAALNAYTEGLQHELRESDGCRVRAHLLVPGWVNTDILINSVRAVDPNVDPSTVYFHESRPASGAWMPRQVVDYLESELTRGTFYIICPDNEVDSHTDNLRMTWAMADLVERRPPLSRWHSDYKGPFAAYVAANPAPL</sequence>
<dbReference type="InterPro" id="IPR036291">
    <property type="entry name" value="NAD(P)-bd_dom_sf"/>
</dbReference>
<evidence type="ECO:0000313" key="4">
    <source>
        <dbReference type="EMBL" id="KAL3827683.1"/>
    </source>
</evidence>
<dbReference type="GO" id="GO:0016616">
    <property type="term" value="F:oxidoreductase activity, acting on the CH-OH group of donors, NAD or NADP as acceptor"/>
    <property type="evidence" value="ECO:0007669"/>
    <property type="project" value="UniProtKB-ARBA"/>
</dbReference>
<reference evidence="4 5" key="1">
    <citation type="submission" date="2024-10" db="EMBL/GenBank/DDBJ databases">
        <title>Updated reference genomes for cyclostephanoid diatoms.</title>
        <authorList>
            <person name="Roberts W.R."/>
            <person name="Alverson A.J."/>
        </authorList>
    </citation>
    <scope>NUCLEOTIDE SEQUENCE [LARGE SCALE GENOMIC DNA]</scope>
    <source>
        <strain evidence="4 5">AJA228-03</strain>
    </source>
</reference>
<dbReference type="InterPro" id="IPR020904">
    <property type="entry name" value="Sc_DH/Rdtase_CS"/>
</dbReference>
<evidence type="ECO:0000313" key="5">
    <source>
        <dbReference type="Proteomes" id="UP001530377"/>
    </source>
</evidence>
<dbReference type="PRINTS" id="PR00080">
    <property type="entry name" value="SDRFAMILY"/>
</dbReference>
<dbReference type="PANTHER" id="PTHR43008">
    <property type="entry name" value="BENZIL REDUCTASE"/>
    <property type="match status" value="1"/>
</dbReference>
<keyword evidence="5" id="KW-1185">Reference proteome</keyword>
<dbReference type="PROSITE" id="PS00061">
    <property type="entry name" value="ADH_SHORT"/>
    <property type="match status" value="1"/>
</dbReference>
<organism evidence="4 5">
    <name type="scientific">Cyclostephanos tholiformis</name>
    <dbReference type="NCBI Taxonomy" id="382380"/>
    <lineage>
        <taxon>Eukaryota</taxon>
        <taxon>Sar</taxon>
        <taxon>Stramenopiles</taxon>
        <taxon>Ochrophyta</taxon>
        <taxon>Bacillariophyta</taxon>
        <taxon>Coscinodiscophyceae</taxon>
        <taxon>Thalassiosirophycidae</taxon>
        <taxon>Stephanodiscales</taxon>
        <taxon>Stephanodiscaceae</taxon>
        <taxon>Cyclostephanos</taxon>
    </lineage>
</organism>
<dbReference type="PRINTS" id="PR00081">
    <property type="entry name" value="GDHRDH"/>
</dbReference>
<evidence type="ECO:0000256" key="2">
    <source>
        <dbReference type="ARBA" id="ARBA00023002"/>
    </source>
</evidence>
<dbReference type="InterPro" id="IPR002347">
    <property type="entry name" value="SDR_fam"/>
</dbReference>
<dbReference type="Gene3D" id="3.40.50.720">
    <property type="entry name" value="NAD(P)-binding Rossmann-like Domain"/>
    <property type="match status" value="1"/>
</dbReference>